<organism evidence="1">
    <name type="scientific">Rhizophora mucronata</name>
    <name type="common">Asiatic mangrove</name>
    <dbReference type="NCBI Taxonomy" id="61149"/>
    <lineage>
        <taxon>Eukaryota</taxon>
        <taxon>Viridiplantae</taxon>
        <taxon>Streptophyta</taxon>
        <taxon>Embryophyta</taxon>
        <taxon>Tracheophyta</taxon>
        <taxon>Spermatophyta</taxon>
        <taxon>Magnoliopsida</taxon>
        <taxon>eudicotyledons</taxon>
        <taxon>Gunneridae</taxon>
        <taxon>Pentapetalae</taxon>
        <taxon>rosids</taxon>
        <taxon>fabids</taxon>
        <taxon>Malpighiales</taxon>
        <taxon>Rhizophoraceae</taxon>
        <taxon>Rhizophora</taxon>
    </lineage>
</organism>
<name>A0A2P2QB64_RHIMU</name>
<evidence type="ECO:0000313" key="1">
    <source>
        <dbReference type="EMBL" id="MBX64157.1"/>
    </source>
</evidence>
<reference evidence="1" key="1">
    <citation type="submission" date="2018-02" db="EMBL/GenBank/DDBJ databases">
        <title>Rhizophora mucronata_Transcriptome.</title>
        <authorList>
            <person name="Meera S.P."/>
            <person name="Sreeshan A."/>
            <person name="Augustine A."/>
        </authorList>
    </citation>
    <scope>NUCLEOTIDE SEQUENCE</scope>
    <source>
        <tissue evidence="1">Leaf</tissue>
    </source>
</reference>
<proteinExistence type="predicted"/>
<dbReference type="EMBL" id="GGEC01083673">
    <property type="protein sequence ID" value="MBX64157.1"/>
    <property type="molecule type" value="Transcribed_RNA"/>
</dbReference>
<sequence>MHFTSKCCNNLTPPCSYYPTTHLIWVHLVFPLDILKSV</sequence>
<accession>A0A2P2QB64</accession>
<protein>
    <submittedName>
        <fullName evidence="1">Uncharacterized protein</fullName>
    </submittedName>
</protein>
<dbReference type="AlphaFoldDB" id="A0A2P2QB64"/>